<accession>M4BC53</accession>
<keyword evidence="2" id="KW-1185">Reference proteome</keyword>
<dbReference type="InParanoid" id="M4BC53"/>
<evidence type="ECO:0000313" key="1">
    <source>
        <dbReference type="EnsemblProtists" id="HpaP803868"/>
    </source>
</evidence>
<name>M4BC53_HYAAE</name>
<dbReference type="VEuPathDB" id="FungiDB:HpaG803868"/>
<reference evidence="1" key="2">
    <citation type="submission" date="2015-06" db="UniProtKB">
        <authorList>
            <consortium name="EnsemblProtists"/>
        </authorList>
    </citation>
    <scope>IDENTIFICATION</scope>
    <source>
        <strain evidence="1">Emoy2</strain>
    </source>
</reference>
<evidence type="ECO:0000313" key="2">
    <source>
        <dbReference type="Proteomes" id="UP000011713"/>
    </source>
</evidence>
<protein>
    <submittedName>
        <fullName evidence="1">Uncharacterized protein</fullName>
    </submittedName>
</protein>
<dbReference type="EnsemblProtists" id="HpaT803868">
    <property type="protein sequence ID" value="HpaP803868"/>
    <property type="gene ID" value="HpaG803868"/>
</dbReference>
<proteinExistence type="predicted"/>
<dbReference type="EMBL" id="JH598116">
    <property type="status" value="NOT_ANNOTATED_CDS"/>
    <property type="molecule type" value="Genomic_DNA"/>
</dbReference>
<reference evidence="2" key="1">
    <citation type="journal article" date="2010" name="Science">
        <title>Signatures of adaptation to obligate biotrophy in the Hyaloperonospora arabidopsidis genome.</title>
        <authorList>
            <person name="Baxter L."/>
            <person name="Tripathy S."/>
            <person name="Ishaque N."/>
            <person name="Boot N."/>
            <person name="Cabral A."/>
            <person name="Kemen E."/>
            <person name="Thines M."/>
            <person name="Ah-Fong A."/>
            <person name="Anderson R."/>
            <person name="Badejoko W."/>
            <person name="Bittner-Eddy P."/>
            <person name="Boore J.L."/>
            <person name="Chibucos M.C."/>
            <person name="Coates M."/>
            <person name="Dehal P."/>
            <person name="Delehaunty K."/>
            <person name="Dong S."/>
            <person name="Downton P."/>
            <person name="Dumas B."/>
            <person name="Fabro G."/>
            <person name="Fronick C."/>
            <person name="Fuerstenberg S.I."/>
            <person name="Fulton L."/>
            <person name="Gaulin E."/>
            <person name="Govers F."/>
            <person name="Hughes L."/>
            <person name="Humphray S."/>
            <person name="Jiang R.H."/>
            <person name="Judelson H."/>
            <person name="Kamoun S."/>
            <person name="Kyung K."/>
            <person name="Meijer H."/>
            <person name="Minx P."/>
            <person name="Morris P."/>
            <person name="Nelson J."/>
            <person name="Phuntumart V."/>
            <person name="Qutob D."/>
            <person name="Rehmany A."/>
            <person name="Rougon-Cardoso A."/>
            <person name="Ryden P."/>
            <person name="Torto-Alalibo T."/>
            <person name="Studholme D."/>
            <person name="Wang Y."/>
            <person name="Win J."/>
            <person name="Wood J."/>
            <person name="Clifton S.W."/>
            <person name="Rogers J."/>
            <person name="Van den Ackerveken G."/>
            <person name="Jones J.D."/>
            <person name="McDowell J.M."/>
            <person name="Beynon J."/>
            <person name="Tyler B.M."/>
        </authorList>
    </citation>
    <scope>NUCLEOTIDE SEQUENCE [LARGE SCALE GENOMIC DNA]</scope>
    <source>
        <strain evidence="2">Emoy2</strain>
    </source>
</reference>
<dbReference type="AlphaFoldDB" id="M4BC53"/>
<dbReference type="HOGENOM" id="CLU_2563299_0_0_1"/>
<sequence>MWRWHPWLQIEVLENKTSVARAVGRTLIRPSKSQSKAWKTRPEQVLVRCKAVGHCVNGPLIRTKEGVQFVAQQVELSTGFTA</sequence>
<dbReference type="Proteomes" id="UP000011713">
    <property type="component" value="Unassembled WGS sequence"/>
</dbReference>
<organism evidence="1 2">
    <name type="scientific">Hyaloperonospora arabidopsidis (strain Emoy2)</name>
    <name type="common">Downy mildew agent</name>
    <name type="synonym">Peronospora arabidopsidis</name>
    <dbReference type="NCBI Taxonomy" id="559515"/>
    <lineage>
        <taxon>Eukaryota</taxon>
        <taxon>Sar</taxon>
        <taxon>Stramenopiles</taxon>
        <taxon>Oomycota</taxon>
        <taxon>Peronosporomycetes</taxon>
        <taxon>Peronosporales</taxon>
        <taxon>Peronosporaceae</taxon>
        <taxon>Hyaloperonospora</taxon>
    </lineage>
</organism>